<keyword evidence="3" id="KW-1185">Reference proteome</keyword>
<sequence length="149" mass="16944">MRLPRIVKSPLRTGCSIPIFRQQTALHEISFCITQYLLVGDLFAQSTLQQVRAVDSIFSRYNAPETSGISVMIIRDGRKLYRRSFGYADIARKMRATNKTNYRIASVTKPFTAMAILMLRDQGKLGLDDRLARFFPGLPPSTREITVNK</sequence>
<dbReference type="Proteomes" id="UP000240912">
    <property type="component" value="Unassembled WGS sequence"/>
</dbReference>
<dbReference type="PANTHER" id="PTHR46825:SF9">
    <property type="entry name" value="BETA-LACTAMASE-RELATED DOMAIN-CONTAINING PROTEIN"/>
    <property type="match status" value="1"/>
</dbReference>
<organism evidence="2 3">
    <name type="scientific">Pedobacter yulinensis</name>
    <dbReference type="NCBI Taxonomy" id="2126353"/>
    <lineage>
        <taxon>Bacteria</taxon>
        <taxon>Pseudomonadati</taxon>
        <taxon>Bacteroidota</taxon>
        <taxon>Sphingobacteriia</taxon>
        <taxon>Sphingobacteriales</taxon>
        <taxon>Sphingobacteriaceae</taxon>
        <taxon>Pedobacter</taxon>
    </lineage>
</organism>
<dbReference type="AlphaFoldDB" id="A0A2T3HH75"/>
<gene>
    <name evidence="2" type="ORF">C7T94_18225</name>
</gene>
<dbReference type="OrthoDB" id="846150at2"/>
<dbReference type="InterPro" id="IPR001466">
    <property type="entry name" value="Beta-lactam-related"/>
</dbReference>
<dbReference type="InterPro" id="IPR012338">
    <property type="entry name" value="Beta-lactam/transpept-like"/>
</dbReference>
<protein>
    <recommendedName>
        <fullName evidence="1">Beta-lactamase-related domain-containing protein</fullName>
    </recommendedName>
</protein>
<reference evidence="2 3" key="1">
    <citation type="submission" date="2018-03" db="EMBL/GenBank/DDBJ databases">
        <authorList>
            <person name="Keele B.F."/>
        </authorList>
    </citation>
    <scope>NUCLEOTIDE SEQUENCE [LARGE SCALE GENOMIC DNA]</scope>
    <source>
        <strain evidence="2 3">YL28-9</strain>
    </source>
</reference>
<comment type="caution">
    <text evidence="2">The sequence shown here is derived from an EMBL/GenBank/DDBJ whole genome shotgun (WGS) entry which is preliminary data.</text>
</comment>
<dbReference type="InterPro" id="IPR050491">
    <property type="entry name" value="AmpC-like"/>
</dbReference>
<evidence type="ECO:0000313" key="3">
    <source>
        <dbReference type="Proteomes" id="UP000240912"/>
    </source>
</evidence>
<dbReference type="Pfam" id="PF00144">
    <property type="entry name" value="Beta-lactamase"/>
    <property type="match status" value="1"/>
</dbReference>
<name>A0A2T3HH75_9SPHI</name>
<feature type="domain" description="Beta-lactamase-related" evidence="1">
    <location>
        <begin position="55"/>
        <end position="147"/>
    </location>
</feature>
<evidence type="ECO:0000259" key="1">
    <source>
        <dbReference type="Pfam" id="PF00144"/>
    </source>
</evidence>
<dbReference type="PANTHER" id="PTHR46825">
    <property type="entry name" value="D-ALANYL-D-ALANINE-CARBOXYPEPTIDASE/ENDOPEPTIDASE AMPH"/>
    <property type="match status" value="1"/>
</dbReference>
<evidence type="ECO:0000313" key="2">
    <source>
        <dbReference type="EMBL" id="PST81806.1"/>
    </source>
</evidence>
<accession>A0A2T3HH75</accession>
<proteinExistence type="predicted"/>
<dbReference type="EMBL" id="PYLS01000008">
    <property type="protein sequence ID" value="PST81806.1"/>
    <property type="molecule type" value="Genomic_DNA"/>
</dbReference>
<dbReference type="SUPFAM" id="SSF56601">
    <property type="entry name" value="beta-lactamase/transpeptidase-like"/>
    <property type="match status" value="1"/>
</dbReference>
<dbReference type="Gene3D" id="3.40.710.10">
    <property type="entry name" value="DD-peptidase/beta-lactamase superfamily"/>
    <property type="match status" value="1"/>
</dbReference>